<comment type="caution">
    <text evidence="2">The sequence shown here is derived from an EMBL/GenBank/DDBJ whole genome shotgun (WGS) entry which is preliminary data.</text>
</comment>
<keyword evidence="3" id="KW-1185">Reference proteome</keyword>
<sequence>MLHAIKHGLGHLLTLTGRDSRQEFWLYALFLLILRWIVGTVAAAPLMASTMSTAFDAARNSSDPQATATAVQANITAALPQLMVLTIVVGLVTMAMLVASLVRRLHDTGLSGWFVLLPGVPYLVTLAAAPHEVARTMAMMQQGPHQAGEVLHATNWSLAAVGWLALALLVALAARPSTSGANRYGPPPQDSRA</sequence>
<dbReference type="InterPro" id="IPR008523">
    <property type="entry name" value="DUF805"/>
</dbReference>
<proteinExistence type="predicted"/>
<feature type="transmembrane region" description="Helical" evidence="1">
    <location>
        <begin position="114"/>
        <end position="133"/>
    </location>
</feature>
<keyword evidence="1" id="KW-0812">Transmembrane</keyword>
<accession>A0ABV7UZR7</accession>
<gene>
    <name evidence="2" type="ORF">ACFOOT_04440</name>
</gene>
<reference evidence="3" key="1">
    <citation type="journal article" date="2019" name="Int. J. Syst. Evol. Microbiol.">
        <title>The Global Catalogue of Microorganisms (GCM) 10K type strain sequencing project: providing services to taxonomists for standard genome sequencing and annotation.</title>
        <authorList>
            <consortium name="The Broad Institute Genomics Platform"/>
            <consortium name="The Broad Institute Genome Sequencing Center for Infectious Disease"/>
            <person name="Wu L."/>
            <person name="Ma J."/>
        </authorList>
    </citation>
    <scope>NUCLEOTIDE SEQUENCE [LARGE SCALE GENOMIC DNA]</scope>
    <source>
        <strain evidence="3">KCTC 42224</strain>
    </source>
</reference>
<keyword evidence="1" id="KW-1133">Transmembrane helix</keyword>
<evidence type="ECO:0000313" key="2">
    <source>
        <dbReference type="EMBL" id="MFC3670664.1"/>
    </source>
</evidence>
<evidence type="ECO:0000256" key="1">
    <source>
        <dbReference type="SAM" id="Phobius"/>
    </source>
</evidence>
<dbReference type="PANTHER" id="PTHR34980:SF2">
    <property type="entry name" value="INNER MEMBRANE PROTEIN YHAH-RELATED"/>
    <property type="match status" value="1"/>
</dbReference>
<keyword evidence="1" id="KW-0472">Membrane</keyword>
<evidence type="ECO:0000313" key="3">
    <source>
        <dbReference type="Proteomes" id="UP001595683"/>
    </source>
</evidence>
<feature type="transmembrane region" description="Helical" evidence="1">
    <location>
        <begin position="24"/>
        <end position="48"/>
    </location>
</feature>
<dbReference type="Pfam" id="PF05656">
    <property type="entry name" value="DUF805"/>
    <property type="match status" value="1"/>
</dbReference>
<feature type="transmembrane region" description="Helical" evidence="1">
    <location>
        <begin position="153"/>
        <end position="174"/>
    </location>
</feature>
<organism evidence="2 3">
    <name type="scientific">Novosphingobium pokkalii</name>
    <dbReference type="NCBI Taxonomy" id="1770194"/>
    <lineage>
        <taxon>Bacteria</taxon>
        <taxon>Pseudomonadati</taxon>
        <taxon>Pseudomonadota</taxon>
        <taxon>Alphaproteobacteria</taxon>
        <taxon>Sphingomonadales</taxon>
        <taxon>Sphingomonadaceae</taxon>
        <taxon>Novosphingobium</taxon>
    </lineage>
</organism>
<dbReference type="Proteomes" id="UP001595683">
    <property type="component" value="Unassembled WGS sequence"/>
</dbReference>
<dbReference type="EMBL" id="JBHRYE010000007">
    <property type="protein sequence ID" value="MFC3670664.1"/>
    <property type="molecule type" value="Genomic_DNA"/>
</dbReference>
<dbReference type="PANTHER" id="PTHR34980">
    <property type="entry name" value="INNER MEMBRANE PROTEIN-RELATED-RELATED"/>
    <property type="match status" value="1"/>
</dbReference>
<feature type="transmembrane region" description="Helical" evidence="1">
    <location>
        <begin position="82"/>
        <end position="102"/>
    </location>
</feature>
<dbReference type="RefSeq" id="WP_191323039.1">
    <property type="nucleotide sequence ID" value="NZ_BMZP01000003.1"/>
</dbReference>
<name>A0ABV7UZR7_9SPHN</name>
<protein>
    <submittedName>
        <fullName evidence="2">DUF805 domain-containing protein</fullName>
    </submittedName>
</protein>